<organism evidence="1 2">
    <name type="scientific">Mycobacterium paraseoulense</name>
    <dbReference type="NCBI Taxonomy" id="590652"/>
    <lineage>
        <taxon>Bacteria</taxon>
        <taxon>Bacillati</taxon>
        <taxon>Actinomycetota</taxon>
        <taxon>Actinomycetes</taxon>
        <taxon>Mycobacteriales</taxon>
        <taxon>Mycobacteriaceae</taxon>
        <taxon>Mycobacterium</taxon>
    </lineage>
</organism>
<gene>
    <name evidence="1" type="ORF">BST39_10525</name>
</gene>
<keyword evidence="2" id="KW-1185">Reference proteome</keyword>
<comment type="caution">
    <text evidence="1">The sequence shown here is derived from an EMBL/GenBank/DDBJ whole genome shotgun (WGS) entry which is preliminary data.</text>
</comment>
<dbReference type="Proteomes" id="UP000192513">
    <property type="component" value="Unassembled WGS sequence"/>
</dbReference>
<dbReference type="OrthoDB" id="8421706at2"/>
<name>A0A1X0IBV6_9MYCO</name>
<evidence type="ECO:0000313" key="2">
    <source>
        <dbReference type="Proteomes" id="UP000192513"/>
    </source>
</evidence>
<reference evidence="1 2" key="1">
    <citation type="submission" date="2017-02" db="EMBL/GenBank/DDBJ databases">
        <title>The new phylogeny of genus Mycobacterium.</title>
        <authorList>
            <person name="Tortoli E."/>
            <person name="Trovato A."/>
            <person name="Cirillo D.M."/>
        </authorList>
    </citation>
    <scope>NUCLEOTIDE SEQUENCE [LARGE SCALE GENOMIC DNA]</scope>
    <source>
        <strain evidence="1 2">DSM 45000</strain>
    </source>
</reference>
<evidence type="ECO:0000313" key="1">
    <source>
        <dbReference type="EMBL" id="ORB42255.1"/>
    </source>
</evidence>
<dbReference type="RefSeq" id="WP_083171649.1">
    <property type="nucleotide sequence ID" value="NZ_AP022619.1"/>
</dbReference>
<sequence>MPENDLACSLTASDHAARMAWIGQLNATALQTHQRDGQRMRLRYRPAAAAQARELVRRERECCPFLRFGTEESDDAFVVIIDAPDDLDTAADELFAPYIQLRGRP</sequence>
<dbReference type="AlphaFoldDB" id="A0A1X0IBV6"/>
<protein>
    <submittedName>
        <fullName evidence="1">Uncharacterized protein</fullName>
    </submittedName>
</protein>
<dbReference type="EMBL" id="MVIE01000010">
    <property type="protein sequence ID" value="ORB42255.1"/>
    <property type="molecule type" value="Genomic_DNA"/>
</dbReference>
<accession>A0A1X0IBV6</accession>
<dbReference type="STRING" id="590652.BST39_10525"/>
<proteinExistence type="predicted"/>